<keyword evidence="3" id="KW-1003">Cell membrane</keyword>
<dbReference type="Pfam" id="PF07681">
    <property type="entry name" value="DoxX"/>
    <property type="match status" value="1"/>
</dbReference>
<name>A0ABS3CU29_9ALTE</name>
<keyword evidence="6 7" id="KW-0472">Membrane</keyword>
<gene>
    <name evidence="8" type="ORF">J0A65_08005</name>
</gene>
<dbReference type="RefSeq" id="WP_206593648.1">
    <property type="nucleotide sequence ID" value="NZ_JAFKCS010000006.1"/>
</dbReference>
<keyword evidence="4 7" id="KW-0812">Transmembrane</keyword>
<evidence type="ECO:0000256" key="5">
    <source>
        <dbReference type="ARBA" id="ARBA00022989"/>
    </source>
</evidence>
<organism evidence="8 9">
    <name type="scientific">Bowmanella yangjiangensis</name>
    <dbReference type="NCBI Taxonomy" id="2811230"/>
    <lineage>
        <taxon>Bacteria</taxon>
        <taxon>Pseudomonadati</taxon>
        <taxon>Pseudomonadota</taxon>
        <taxon>Gammaproteobacteria</taxon>
        <taxon>Alteromonadales</taxon>
        <taxon>Alteromonadaceae</taxon>
        <taxon>Bowmanella</taxon>
    </lineage>
</organism>
<sequence>MNSYLSKFLIGYDSFVKHFNVLQSVFLAFSRFYVGWIFFSSGLTKLDDWESTLFLFEYEYQVPVLNFVIAAYLATVGEIILPVLLFLGLATRFSAIGLSIVNVVAVISLEEIAPAALNGHIIWGLLLLQVVVWGAGKLSVDRLLKVQINKNRSQLNVLACETH</sequence>
<evidence type="ECO:0000256" key="3">
    <source>
        <dbReference type="ARBA" id="ARBA00022475"/>
    </source>
</evidence>
<evidence type="ECO:0000313" key="9">
    <source>
        <dbReference type="Proteomes" id="UP000663992"/>
    </source>
</evidence>
<dbReference type="PANTHER" id="PTHR33452">
    <property type="entry name" value="OXIDOREDUCTASE CATD-RELATED"/>
    <property type="match status" value="1"/>
</dbReference>
<keyword evidence="9" id="KW-1185">Reference proteome</keyword>
<dbReference type="EMBL" id="JAFKCS010000006">
    <property type="protein sequence ID" value="MBN7819805.1"/>
    <property type="molecule type" value="Genomic_DNA"/>
</dbReference>
<proteinExistence type="inferred from homology"/>
<evidence type="ECO:0000256" key="2">
    <source>
        <dbReference type="ARBA" id="ARBA00006679"/>
    </source>
</evidence>
<dbReference type="Proteomes" id="UP000663992">
    <property type="component" value="Unassembled WGS sequence"/>
</dbReference>
<keyword evidence="5 7" id="KW-1133">Transmembrane helix</keyword>
<evidence type="ECO:0000256" key="6">
    <source>
        <dbReference type="ARBA" id="ARBA00023136"/>
    </source>
</evidence>
<evidence type="ECO:0000256" key="1">
    <source>
        <dbReference type="ARBA" id="ARBA00004651"/>
    </source>
</evidence>
<accession>A0ABS3CU29</accession>
<comment type="caution">
    <text evidence="8">The sequence shown here is derived from an EMBL/GenBank/DDBJ whole genome shotgun (WGS) entry which is preliminary data.</text>
</comment>
<feature type="transmembrane region" description="Helical" evidence="7">
    <location>
        <begin position="121"/>
        <end position="140"/>
    </location>
</feature>
<dbReference type="InterPro" id="IPR051907">
    <property type="entry name" value="DoxX-like_oxidoreductase"/>
</dbReference>
<comment type="subcellular location">
    <subcellularLocation>
        <location evidence="1">Cell membrane</location>
        <topology evidence="1">Multi-pass membrane protein</topology>
    </subcellularLocation>
</comment>
<evidence type="ECO:0000313" key="8">
    <source>
        <dbReference type="EMBL" id="MBN7819805.1"/>
    </source>
</evidence>
<reference evidence="8 9" key="1">
    <citation type="submission" date="2021-03" db="EMBL/GenBank/DDBJ databases">
        <title>novel species isolated from a fishpond in China.</title>
        <authorList>
            <person name="Lu H."/>
            <person name="Cai Z."/>
        </authorList>
    </citation>
    <scope>NUCLEOTIDE SEQUENCE [LARGE SCALE GENOMIC DNA]</scope>
    <source>
        <strain evidence="8 9">Y57</strain>
    </source>
</reference>
<evidence type="ECO:0000256" key="7">
    <source>
        <dbReference type="SAM" id="Phobius"/>
    </source>
</evidence>
<dbReference type="PANTHER" id="PTHR33452:SF1">
    <property type="entry name" value="INNER MEMBRANE PROTEIN YPHA-RELATED"/>
    <property type="match status" value="1"/>
</dbReference>
<protein>
    <submittedName>
        <fullName evidence="8">DoxX family protein</fullName>
    </submittedName>
</protein>
<feature type="transmembrane region" description="Helical" evidence="7">
    <location>
        <begin position="21"/>
        <end position="44"/>
    </location>
</feature>
<evidence type="ECO:0000256" key="4">
    <source>
        <dbReference type="ARBA" id="ARBA00022692"/>
    </source>
</evidence>
<comment type="similarity">
    <text evidence="2">Belongs to the DoxX family.</text>
</comment>
<feature type="transmembrane region" description="Helical" evidence="7">
    <location>
        <begin position="93"/>
        <end position="109"/>
    </location>
</feature>
<feature type="transmembrane region" description="Helical" evidence="7">
    <location>
        <begin position="64"/>
        <end position="86"/>
    </location>
</feature>
<dbReference type="InterPro" id="IPR032808">
    <property type="entry name" value="DoxX"/>
</dbReference>